<evidence type="ECO:0000313" key="2">
    <source>
        <dbReference type="Proteomes" id="UP000005220"/>
    </source>
</evidence>
<dbReference type="Proteomes" id="UP000005220">
    <property type="component" value="Chromosome 5"/>
</dbReference>
<dbReference type="RefSeq" id="XP_003957416.1">
    <property type="nucleotide sequence ID" value="XM_003957367.1"/>
</dbReference>
<sequence>MANKLRPKKLKAPYRVYVAGEGFSKVEFSRIRNQTTELEGETSEDDSVVSISSNDVFPLQKMDLPWEIQKNIIFFLDDIKVSYLSVCKSWYSICLPILYYKPILNPHNFNKFVSTIISDRKRPIGNNVIELDLSTILQSGKNSNVSKILRRCSKNLLKFTAPQTSFGYSPLISLKSCINLKYLDLGLVSETVKLKELFQAIQNFKNLTHLAFPRSSINCEGHQEFVWPSNLQYLKLSGGITKEFLNETKMWPKSIKTLEFSYCPLIDDSAVYSILSQIGYNLDNLYFHYPMPLLTDNSLDFIFCYCTNLISIQLIVDYVSKWCFSENMLFKINDRPLRNIMLDCSGSLGLARKIHPDDFTIALLEKRLPNLEKISINSKLGWDLKSEDVNDLVNALEEQDGGLYLNY</sequence>
<dbReference type="SUPFAM" id="SSF52047">
    <property type="entry name" value="RNI-like"/>
    <property type="match status" value="1"/>
</dbReference>
<name>H2AV81_KAZAF</name>
<dbReference type="GO" id="GO:0019005">
    <property type="term" value="C:SCF ubiquitin ligase complex"/>
    <property type="evidence" value="ECO:0007669"/>
    <property type="project" value="EnsemblFungi"/>
</dbReference>
<accession>H2AV81</accession>
<evidence type="ECO:0008006" key="3">
    <source>
        <dbReference type="Google" id="ProtNLM"/>
    </source>
</evidence>
<evidence type="ECO:0000313" key="1">
    <source>
        <dbReference type="EMBL" id="CCF58281.1"/>
    </source>
</evidence>
<dbReference type="InParanoid" id="H2AV81"/>
<dbReference type="Gene3D" id="3.80.10.10">
    <property type="entry name" value="Ribonuclease Inhibitor"/>
    <property type="match status" value="1"/>
</dbReference>
<dbReference type="EMBL" id="HE650825">
    <property type="protein sequence ID" value="CCF58281.1"/>
    <property type="molecule type" value="Genomic_DNA"/>
</dbReference>
<gene>
    <name evidence="1" type="primary">KAFR0E01270</name>
    <name evidence="1" type="ORF">KAFR_0E01270</name>
</gene>
<dbReference type="HOGENOM" id="CLU_042679_1_0_1"/>
<dbReference type="FunCoup" id="H2AV81">
    <property type="interactions" value="44"/>
</dbReference>
<keyword evidence="2" id="KW-1185">Reference proteome</keyword>
<dbReference type="InterPro" id="IPR032675">
    <property type="entry name" value="LRR_dom_sf"/>
</dbReference>
<protein>
    <recommendedName>
        <fullName evidence="3">F-box domain-containing protein</fullName>
    </recommendedName>
</protein>
<organism evidence="1 2">
    <name type="scientific">Kazachstania africana (strain ATCC 22294 / BCRC 22015 / CBS 2517 / CECT 1963 / NBRC 1671 / NRRL Y-8276)</name>
    <name type="common">Yeast</name>
    <name type="synonym">Kluyveromyces africanus</name>
    <dbReference type="NCBI Taxonomy" id="1071382"/>
    <lineage>
        <taxon>Eukaryota</taxon>
        <taxon>Fungi</taxon>
        <taxon>Dikarya</taxon>
        <taxon>Ascomycota</taxon>
        <taxon>Saccharomycotina</taxon>
        <taxon>Saccharomycetes</taxon>
        <taxon>Saccharomycetales</taxon>
        <taxon>Saccharomycetaceae</taxon>
        <taxon>Kazachstania</taxon>
    </lineage>
</organism>
<dbReference type="AlphaFoldDB" id="H2AV81"/>
<dbReference type="STRING" id="1071382.H2AV81"/>
<dbReference type="KEGG" id="kaf:KAFR_0E01270"/>
<proteinExistence type="predicted"/>
<dbReference type="eggNOG" id="ENOG502QSAP">
    <property type="taxonomic scope" value="Eukaryota"/>
</dbReference>
<dbReference type="OrthoDB" id="2125396at2759"/>
<reference evidence="1 2" key="1">
    <citation type="journal article" date="2011" name="Proc. Natl. Acad. Sci. U.S.A.">
        <title>Evolutionary erosion of yeast sex chromosomes by mating-type switching accidents.</title>
        <authorList>
            <person name="Gordon J.L."/>
            <person name="Armisen D."/>
            <person name="Proux-Wera E."/>
            <person name="Oheigeartaigh S.S."/>
            <person name="Byrne K.P."/>
            <person name="Wolfe K.H."/>
        </authorList>
    </citation>
    <scope>NUCLEOTIDE SEQUENCE [LARGE SCALE GENOMIC DNA]</scope>
    <source>
        <strain evidence="2">ATCC 22294 / BCRC 22015 / CBS 2517 / CECT 1963 / NBRC 1671 / NRRL Y-8276</strain>
    </source>
</reference>
<dbReference type="GeneID" id="13884054"/>